<evidence type="ECO:0000313" key="3">
    <source>
        <dbReference type="Proteomes" id="UP000193240"/>
    </source>
</evidence>
<dbReference type="GO" id="GO:0005737">
    <property type="term" value="C:cytoplasm"/>
    <property type="evidence" value="ECO:0007669"/>
    <property type="project" value="TreeGrafter"/>
</dbReference>
<dbReference type="SUPFAM" id="SSF51735">
    <property type="entry name" value="NAD(P)-binding Rossmann-fold domains"/>
    <property type="match status" value="1"/>
</dbReference>
<accession>A0A1Y2LN47</accession>
<dbReference type="AlphaFoldDB" id="A0A1Y2LN47"/>
<dbReference type="InterPro" id="IPR003462">
    <property type="entry name" value="ODC_Mu_crystall"/>
</dbReference>
<dbReference type="EMBL" id="KZ107856">
    <property type="protein sequence ID" value="OSS44607.1"/>
    <property type="molecule type" value="Genomic_DNA"/>
</dbReference>
<dbReference type="Proteomes" id="UP000193240">
    <property type="component" value="Unassembled WGS sequence"/>
</dbReference>
<dbReference type="Gene3D" id="3.30.1780.10">
    <property type="entry name" value="ornithine cyclodeaminase, domain 1"/>
    <property type="match status" value="1"/>
</dbReference>
<evidence type="ECO:0008006" key="4">
    <source>
        <dbReference type="Google" id="ProtNLM"/>
    </source>
</evidence>
<proteinExistence type="inferred from homology"/>
<dbReference type="STRING" id="105696.A0A1Y2LN47"/>
<name>A0A1Y2LN47_EPING</name>
<dbReference type="Pfam" id="PF02423">
    <property type="entry name" value="OCD_Mu_crystall"/>
    <property type="match status" value="1"/>
</dbReference>
<dbReference type="InParanoid" id="A0A1Y2LN47"/>
<evidence type="ECO:0000256" key="1">
    <source>
        <dbReference type="ARBA" id="ARBA00008903"/>
    </source>
</evidence>
<comment type="similarity">
    <text evidence="1">Belongs to the ornithine cyclodeaminase/mu-crystallin family.</text>
</comment>
<dbReference type="FunCoup" id="A0A1Y2LN47">
    <property type="interactions" value="7"/>
</dbReference>
<dbReference type="PANTHER" id="PTHR13812:SF19">
    <property type="entry name" value="KETIMINE REDUCTASE MU-CRYSTALLIN"/>
    <property type="match status" value="1"/>
</dbReference>
<dbReference type="InterPro" id="IPR023401">
    <property type="entry name" value="ODC_N"/>
</dbReference>
<sequence>MPFTILSDNNVKSILSSLSKEEVLDLADILQTTLTQHSTPSEFPHQPHRAVVTRDQQTTLFMPATTPSHSGVKIVGISPPGAPNAPPKPGLQASLTLCDSEGRAVGVLNAAEMTAFRTALGSMLLYRQRRQTGNVVVFGAGAQARWHVRLALLLRGDEIRRVTVVNRSRLRADELVAWLRAAGGVPAHVALEVFDEREAEREALRERVQEAHVLFTAVPSATPLFPAEWLMSDKVRARGRYIAAIGSYRLDMQELDPELLREMAAPSGLFQEVVWKGKVAVDSAEACLVEAGELVKAGIGREGMLEVGRVAEMRAGGSPQEGLDEWLADGFVVYKSVGVGAMDIAIGSQLLELAGEKGVGVRLEDF</sequence>
<dbReference type="PANTHER" id="PTHR13812">
    <property type="entry name" value="KETIMINE REDUCTASE MU-CRYSTALLIN"/>
    <property type="match status" value="1"/>
</dbReference>
<protein>
    <recommendedName>
        <fullName evidence="4">Ornithine cyclodeaminase</fullName>
    </recommendedName>
</protein>
<dbReference type="InterPro" id="IPR036291">
    <property type="entry name" value="NAD(P)-bd_dom_sf"/>
</dbReference>
<evidence type="ECO:0000313" key="2">
    <source>
        <dbReference type="EMBL" id="OSS44607.1"/>
    </source>
</evidence>
<dbReference type="OMA" id="CVGMGLM"/>
<gene>
    <name evidence="2" type="ORF">B5807_10493</name>
</gene>
<keyword evidence="3" id="KW-1185">Reference proteome</keyword>
<organism evidence="2 3">
    <name type="scientific">Epicoccum nigrum</name>
    <name type="common">Soil fungus</name>
    <name type="synonym">Epicoccum purpurascens</name>
    <dbReference type="NCBI Taxonomy" id="105696"/>
    <lineage>
        <taxon>Eukaryota</taxon>
        <taxon>Fungi</taxon>
        <taxon>Dikarya</taxon>
        <taxon>Ascomycota</taxon>
        <taxon>Pezizomycotina</taxon>
        <taxon>Dothideomycetes</taxon>
        <taxon>Pleosporomycetidae</taxon>
        <taxon>Pleosporales</taxon>
        <taxon>Pleosporineae</taxon>
        <taxon>Didymellaceae</taxon>
        <taxon>Epicoccum</taxon>
    </lineage>
</organism>
<reference evidence="2 3" key="1">
    <citation type="journal article" date="2017" name="Genome Announc.">
        <title>Genome sequence of the saprophytic ascomycete Epicoccum nigrum ICMP 19927 strain isolated from New Zealand.</title>
        <authorList>
            <person name="Fokin M."/>
            <person name="Fleetwood D."/>
            <person name="Weir B.S."/>
            <person name="Villas-Boas S.G."/>
        </authorList>
    </citation>
    <scope>NUCLEOTIDE SEQUENCE [LARGE SCALE GENOMIC DNA]</scope>
    <source>
        <strain evidence="2 3">ICMP 19927</strain>
    </source>
</reference>
<dbReference type="Gene3D" id="3.40.50.720">
    <property type="entry name" value="NAD(P)-binding Rossmann-like Domain"/>
    <property type="match status" value="1"/>
</dbReference>